<feature type="compositionally biased region" description="Basic and acidic residues" evidence="11">
    <location>
        <begin position="934"/>
        <end position="944"/>
    </location>
</feature>
<comment type="catalytic activity">
    <reaction evidence="10">
        <text>L-seryl-[protein] + ATP = O-phospho-L-seryl-[protein] + ADP + H(+)</text>
        <dbReference type="Rhea" id="RHEA:17989"/>
        <dbReference type="Rhea" id="RHEA-COMP:9863"/>
        <dbReference type="Rhea" id="RHEA-COMP:11604"/>
        <dbReference type="ChEBI" id="CHEBI:15378"/>
        <dbReference type="ChEBI" id="CHEBI:29999"/>
        <dbReference type="ChEBI" id="CHEBI:30616"/>
        <dbReference type="ChEBI" id="CHEBI:83421"/>
        <dbReference type="ChEBI" id="CHEBI:456216"/>
        <dbReference type="EC" id="2.7.11.1"/>
    </reaction>
</comment>
<dbReference type="InterPro" id="IPR000719">
    <property type="entry name" value="Prot_kinase_dom"/>
</dbReference>
<reference evidence="13 14" key="1">
    <citation type="submission" date="2018-10" db="EMBL/GenBank/DDBJ databases">
        <title>Fifty Aureobasidium pullulans genomes reveal a recombining polyextremotolerant generalist.</title>
        <authorList>
            <person name="Gostincar C."/>
            <person name="Turk M."/>
            <person name="Zajc J."/>
            <person name="Gunde-Cimerman N."/>
        </authorList>
    </citation>
    <scope>NUCLEOTIDE SEQUENCE [LARGE SCALE GENOMIC DNA]</scope>
    <source>
        <strain evidence="13 14">EXF-10659</strain>
    </source>
</reference>
<dbReference type="EMBL" id="QZAO01000176">
    <property type="protein sequence ID" value="THW73386.1"/>
    <property type="molecule type" value="Genomic_DNA"/>
</dbReference>
<dbReference type="InterPro" id="IPR031850">
    <property type="entry name" value="Fungal_KA1_dom"/>
</dbReference>
<dbReference type="FunFam" id="1.10.510.10:FF:000571">
    <property type="entry name" value="Maternal embryonic leucine zipper kinase"/>
    <property type="match status" value="1"/>
</dbReference>
<evidence type="ECO:0000256" key="10">
    <source>
        <dbReference type="ARBA" id="ARBA00048679"/>
    </source>
</evidence>
<feature type="compositionally biased region" description="Low complexity" evidence="11">
    <location>
        <begin position="1081"/>
        <end position="1090"/>
    </location>
</feature>
<dbReference type="Gene3D" id="3.30.310.220">
    <property type="entry name" value="Fungal kinase associated-1 domain"/>
    <property type="match status" value="1"/>
</dbReference>
<sequence>MAPANMADYQRRSTRPSSRREVLGPGESRANIDSSAHRSTRSSKVPEISSPAHLPHNQSLAANGTLDVRTSSPAASSTNQDRLSSAAPESQRASKRYSEISNCTTASGSGRKSFVGRWQLGKTIGQGGCSTVRLVRHKDTGQIGAAKIISRKMAETVRAQSLANLAEMPDKSLQDLVAAGKAMPPPPPGLLREIAIMKLLDHRNIVRLYDVWENHNELYLIMEYVEGGELFHYIEECRGLGEQESVYIFRQIVAALLYCHRMHIHHRDLKPENILLDRENIQVKLVDFGMAALQPEGKKLTTACGSPHYAAPEVIKSRPYDGARADVWSCGVILYVMLTGMTPFNYDQDRNLSVMYRAIAEADYYMPPELSRDAQDLLRKIFVPDPRRRITMEQIWEHPLLHKFDEEWGYTGPLASKEAWVGPSPILEDWTVTREAEVDKEILRNMRTLWHSVPQSVLVKKLVSNEPNQEKLFYAALMKHREENLENYLGGADAISYSASDYQHNKNEPKDQPPMPNQKQQSQSQYSIMNDEHLRTPQAVDENLPSDSSYDPYRSSRYQTTPNGTPYTKVTVHRRGESNGSRKAYMQHSLRHPNALRVEMLKKNGNSISSSSLVKQEHRMSMTRSISKASTSRNSVVSSVWPSSPPVMPRTVSSHKHKRKVSFSHHRKSSQAAVSTNACFTPELQAKARFSQLLHGSPTPDANSPSCRVDNAIRSRKDKSVTPGPRTRPRKNSAGAGRTDIRKASSELEQACEEAFNRCSFSSSTFTTTSATEKAGYETPPSSVSKRDSGSSIKEHAAPRPLPALPTDTPNTFIHRTLEETRHKLAVRSASEGNDGSAKIEQVLANLDRIMPGDKRAVSAPDHHLMDNRAPLPIISEEGRPEGSHGRSVYQSSRYRSVTAPMPERTVRMVQPSSPITPNSPYNWRSVEEPGSEMSEHTVVDKSRLTVPTADPRMVRKKSSDSGVALSQVSSQGSQDGTVKKKSSWFRKWKEPSSSVEESQNRSRSPMPWEESARQPVKPSVLNRDNRPPHLDLSSAQVPAPKSSSSSEFPMRRESKGFSKWFGRKKDSDKLSPPGPATTGPLSPFSTGPLSPLPPTTPTSASAETATRSWFSRFLRLRPEVRTLAFNVPRTRARTELVRMLREWQRHGIKDLTYFPQDNAITASIDKVNSLGIKPVTFRIELFVVLKNGRKAGLSLARCSQMRGAASSFRKVVEVLEQVGRDRGLLIDDESQWNELCGILA</sequence>
<feature type="region of interest" description="Disordered" evidence="11">
    <location>
        <begin position="636"/>
        <end position="655"/>
    </location>
</feature>
<feature type="compositionally biased region" description="Polar residues" evidence="11">
    <location>
        <begin position="992"/>
        <end position="1004"/>
    </location>
</feature>
<feature type="region of interest" description="Disordered" evidence="11">
    <location>
        <begin position="874"/>
        <end position="1104"/>
    </location>
</feature>
<feature type="compositionally biased region" description="Polar residues" evidence="11">
    <location>
        <begin position="517"/>
        <end position="528"/>
    </location>
</feature>
<feature type="region of interest" description="Disordered" evidence="11">
    <location>
        <begin position="1"/>
        <end position="110"/>
    </location>
</feature>
<feature type="compositionally biased region" description="Polar residues" evidence="11">
    <location>
        <begin position="1034"/>
        <end position="1048"/>
    </location>
</feature>
<dbReference type="EC" id="2.7.11.1" evidence="2"/>
<gene>
    <name evidence="13" type="ORF">D6D19_05686</name>
</gene>
<feature type="compositionally biased region" description="Polar residues" evidence="11">
    <location>
        <begin position="99"/>
        <end position="110"/>
    </location>
</feature>
<evidence type="ECO:0000256" key="2">
    <source>
        <dbReference type="ARBA" id="ARBA00012513"/>
    </source>
</evidence>
<keyword evidence="7 13" id="KW-0418">Kinase</keyword>
<evidence type="ECO:0000313" key="14">
    <source>
        <dbReference type="Proteomes" id="UP000308802"/>
    </source>
</evidence>
<dbReference type="AlphaFoldDB" id="A0A4S9A317"/>
<keyword evidence="3" id="KW-0723">Serine/threonine-protein kinase</keyword>
<evidence type="ECO:0000256" key="6">
    <source>
        <dbReference type="ARBA" id="ARBA00022741"/>
    </source>
</evidence>
<feature type="compositionally biased region" description="Low complexity" evidence="11">
    <location>
        <begin position="887"/>
        <end position="898"/>
    </location>
</feature>
<evidence type="ECO:0000256" key="8">
    <source>
        <dbReference type="ARBA" id="ARBA00022840"/>
    </source>
</evidence>
<accession>A0A4S9A317</accession>
<evidence type="ECO:0000256" key="3">
    <source>
        <dbReference type="ARBA" id="ARBA00022527"/>
    </source>
</evidence>
<evidence type="ECO:0000256" key="11">
    <source>
        <dbReference type="SAM" id="MobiDB-lite"/>
    </source>
</evidence>
<dbReference type="Proteomes" id="UP000308802">
    <property type="component" value="Unassembled WGS sequence"/>
</dbReference>
<dbReference type="Gene3D" id="1.10.510.10">
    <property type="entry name" value="Transferase(Phosphotransferase) domain 1"/>
    <property type="match status" value="1"/>
</dbReference>
<dbReference type="Pfam" id="PF16797">
    <property type="entry name" value="Fungal_KA1"/>
    <property type="match status" value="1"/>
</dbReference>
<dbReference type="SUPFAM" id="SSF56112">
    <property type="entry name" value="Protein kinase-like (PK-like)"/>
    <property type="match status" value="1"/>
</dbReference>
<dbReference type="PANTHER" id="PTHR24346:SF110">
    <property type="entry name" value="NON-SPECIFIC SERINE_THREONINE PROTEIN KINASE"/>
    <property type="match status" value="1"/>
</dbReference>
<feature type="region of interest" description="Disordered" evidence="11">
    <location>
        <begin position="502"/>
        <end position="582"/>
    </location>
</feature>
<dbReference type="PANTHER" id="PTHR24346">
    <property type="entry name" value="MAP/MICROTUBULE AFFINITY-REGULATING KINASE"/>
    <property type="match status" value="1"/>
</dbReference>
<dbReference type="GO" id="GO:0005938">
    <property type="term" value="C:cell cortex"/>
    <property type="evidence" value="ECO:0007669"/>
    <property type="project" value="UniProtKB-ARBA"/>
</dbReference>
<evidence type="ECO:0000256" key="9">
    <source>
        <dbReference type="ARBA" id="ARBA00047899"/>
    </source>
</evidence>
<dbReference type="GO" id="GO:0035556">
    <property type="term" value="P:intracellular signal transduction"/>
    <property type="evidence" value="ECO:0007669"/>
    <property type="project" value="TreeGrafter"/>
</dbReference>
<feature type="compositionally biased region" description="Polar residues" evidence="11">
    <location>
        <begin position="559"/>
        <end position="568"/>
    </location>
</feature>
<evidence type="ECO:0000256" key="1">
    <source>
        <dbReference type="ARBA" id="ARBA00010791"/>
    </source>
</evidence>
<feature type="compositionally biased region" description="Polar residues" evidence="11">
    <location>
        <begin position="56"/>
        <end position="83"/>
    </location>
</feature>
<dbReference type="SMART" id="SM00220">
    <property type="entry name" value="S_TKc"/>
    <property type="match status" value="1"/>
</dbReference>
<feature type="compositionally biased region" description="Basic and acidic residues" evidence="11">
    <location>
        <begin position="785"/>
        <end position="798"/>
    </location>
</feature>
<name>A0A4S9A317_AURPU</name>
<evidence type="ECO:0000256" key="7">
    <source>
        <dbReference type="ARBA" id="ARBA00022777"/>
    </source>
</evidence>
<evidence type="ECO:0000259" key="12">
    <source>
        <dbReference type="PROSITE" id="PS50011"/>
    </source>
</evidence>
<dbReference type="GO" id="GO:0004674">
    <property type="term" value="F:protein serine/threonine kinase activity"/>
    <property type="evidence" value="ECO:0007669"/>
    <property type="project" value="UniProtKB-KW"/>
</dbReference>
<keyword evidence="6" id="KW-0547">Nucleotide-binding</keyword>
<feature type="compositionally biased region" description="Polar residues" evidence="11">
    <location>
        <begin position="911"/>
        <end position="923"/>
    </location>
</feature>
<feature type="region of interest" description="Disordered" evidence="11">
    <location>
        <begin position="694"/>
        <end position="746"/>
    </location>
</feature>
<evidence type="ECO:0000256" key="4">
    <source>
        <dbReference type="ARBA" id="ARBA00022553"/>
    </source>
</evidence>
<dbReference type="PROSITE" id="PS00108">
    <property type="entry name" value="PROTEIN_KINASE_ST"/>
    <property type="match status" value="1"/>
</dbReference>
<proteinExistence type="inferred from homology"/>
<comment type="catalytic activity">
    <reaction evidence="9">
        <text>L-threonyl-[protein] + ATP = O-phospho-L-threonyl-[protein] + ADP + H(+)</text>
        <dbReference type="Rhea" id="RHEA:46608"/>
        <dbReference type="Rhea" id="RHEA-COMP:11060"/>
        <dbReference type="Rhea" id="RHEA-COMP:11605"/>
        <dbReference type="ChEBI" id="CHEBI:15378"/>
        <dbReference type="ChEBI" id="CHEBI:30013"/>
        <dbReference type="ChEBI" id="CHEBI:30616"/>
        <dbReference type="ChEBI" id="CHEBI:61977"/>
        <dbReference type="ChEBI" id="CHEBI:456216"/>
        <dbReference type="EC" id="2.7.11.1"/>
    </reaction>
</comment>
<keyword evidence="8" id="KW-0067">ATP-binding</keyword>
<keyword evidence="4" id="KW-0597">Phosphoprotein</keyword>
<evidence type="ECO:0000313" key="13">
    <source>
        <dbReference type="EMBL" id="THW73386.1"/>
    </source>
</evidence>
<dbReference type="InterPro" id="IPR008271">
    <property type="entry name" value="Ser/Thr_kinase_AS"/>
</dbReference>
<dbReference type="InterPro" id="IPR043024">
    <property type="entry name" value="KA1_sf_fungal"/>
</dbReference>
<dbReference type="InterPro" id="IPR011009">
    <property type="entry name" value="Kinase-like_dom_sf"/>
</dbReference>
<comment type="caution">
    <text evidence="13">The sequence shown here is derived from an EMBL/GenBank/DDBJ whole genome shotgun (WGS) entry which is preliminary data.</text>
</comment>
<dbReference type="Pfam" id="PF00069">
    <property type="entry name" value="Pkinase"/>
    <property type="match status" value="1"/>
</dbReference>
<feature type="compositionally biased region" description="Basic and acidic residues" evidence="11">
    <location>
        <begin position="711"/>
        <end position="720"/>
    </location>
</feature>
<keyword evidence="5" id="KW-0808">Transferase</keyword>
<dbReference type="GO" id="GO:0005524">
    <property type="term" value="F:ATP binding"/>
    <property type="evidence" value="ECO:0007669"/>
    <property type="project" value="UniProtKB-KW"/>
</dbReference>
<feature type="domain" description="Protein kinase" evidence="12">
    <location>
        <begin position="118"/>
        <end position="401"/>
    </location>
</feature>
<feature type="compositionally biased region" description="Low complexity" evidence="11">
    <location>
        <begin position="545"/>
        <end position="558"/>
    </location>
</feature>
<feature type="compositionally biased region" description="Polar residues" evidence="11">
    <location>
        <begin position="961"/>
        <end position="977"/>
    </location>
</feature>
<feature type="region of interest" description="Disordered" evidence="11">
    <location>
        <begin position="768"/>
        <end position="810"/>
    </location>
</feature>
<comment type="similarity">
    <text evidence="1">Belongs to the protein kinase superfamily. CAMK Ser/Thr protein kinase family. NIM1 subfamily.</text>
</comment>
<protein>
    <recommendedName>
        <fullName evidence="2">non-specific serine/threonine protein kinase</fullName>
        <ecNumber evidence="2">2.7.11.1</ecNumber>
    </recommendedName>
</protein>
<dbReference type="PROSITE" id="PS50011">
    <property type="entry name" value="PROTEIN_KINASE_DOM"/>
    <property type="match status" value="1"/>
</dbReference>
<evidence type="ECO:0000256" key="5">
    <source>
        <dbReference type="ARBA" id="ARBA00022679"/>
    </source>
</evidence>
<organism evidence="13 14">
    <name type="scientific">Aureobasidium pullulans</name>
    <name type="common">Black yeast</name>
    <name type="synonym">Pullularia pullulans</name>
    <dbReference type="NCBI Taxonomy" id="5580"/>
    <lineage>
        <taxon>Eukaryota</taxon>
        <taxon>Fungi</taxon>
        <taxon>Dikarya</taxon>
        <taxon>Ascomycota</taxon>
        <taxon>Pezizomycotina</taxon>
        <taxon>Dothideomycetes</taxon>
        <taxon>Dothideomycetidae</taxon>
        <taxon>Dothideales</taxon>
        <taxon>Saccotheciaceae</taxon>
        <taxon>Aureobasidium</taxon>
    </lineage>
</organism>